<dbReference type="InterPro" id="IPR013694">
    <property type="entry name" value="VIT"/>
</dbReference>
<dbReference type="SMART" id="SM00028">
    <property type="entry name" value="TPR"/>
    <property type="match status" value="3"/>
</dbReference>
<keyword evidence="2" id="KW-0472">Membrane</keyword>
<feature type="transmembrane region" description="Helical" evidence="2">
    <location>
        <begin position="67"/>
        <end position="87"/>
    </location>
</feature>
<sequence>MNEPEPRPTDDPLAELLGATAKDAPEVDYAFLDRLRALSCAAFEAAAPAARAIPPQPKPKTMFSLRWIATAAAALLVAGLVTAYWIATQKPAPEPPPREQKFVFEDKLTDDGRIGKVSDAQGVVAVKPVQAERWSPVQAGLVLKPGDWVRTDARGANAAAVKLLKSAQLVVGPHSLVELVTADRVHLLDGELEVTATEAAPVELTGPDKQTVTVKSRQFFRIEKEKLVRTEHEPRWVQGFKGTATTESVGSLIAKVDGRNVPLTVGYHHVTVDVRDQIARTTIEESFVNTTPDVLEGVFHFPLPQDASISGFGMWIGDKLVEADVVEKQRAREIYEEILREKRDPGLLEWAGGNIFKARVYPIPGRSEKRIKITYTQVLPLQGNRYRYSYALQSELLKQHPLRELKIDVTVNSAAALKGVSSPTHPARVRTTEHSGRVEFAAQEYTPARDFEAVVEVEPGRPDVVVVPHRRGDDGYFMVQLTPPGAAADWERPLVPGGAPIRLLVVADTSASMDKSQRANQTAVLNALLGALTPKDTFNVAACDVGCEWLFEKPVPAAPANVAAVQQFLEKRSALGWTDLDQAFASALKMTEPGTHVVYLGDAVPTTGNADPVAFAQRLRRLYEGKTGTFHAVALSSSYEPAALKAIGSLGGGSVRRVSADRPPQATALDLLTEIAAPSLRDLKVEFRGLQTARVYPEVLPNVPAGTQQILLGRYLPEGKDQSGEIVVTGTLGGKPVRYTSKVALKDAEQGNSFVPRLWARMHLDTLLEQGRTENVKQDVIALSEEFNIITPYTSLLVLETGADRERFAVKRRFQMRDGEKFFAAGRDNAAFELRQKQMRLAAEYRTALRRRVLSELESLGRNAHAFRRPRPDLRAFAQYDVAGLGAQVYDTPTGQIMFGGAVNSYAGLGVDVYDLAADGSRLAESGKADRERFFREGTNDRERSDFRDLTAAEANSLGYLPTHLRTSSPRSESQLWSLNAPAIDGLQRSHGTAFEFDDPLDVLEDKSAHLSTDYLLSGTVYERDLTLGFRGKPYYANPYSRDERRVRPTPLSWVGTLFPPLTSVPHTPKEPKTLWPVPAVALSRSLLRADKLNQLKGGIVVTRQSDTFDSRGELSGRRSATELVSPGAWLARTAPEGGPVTVEWCTAKERSVYVTGFQLGSVRPAHPNDLKRPSLGLADHSLSALHIVYAHMVPTVETIAKDRALLVLNDPEHPDHETRVLIDTERRVVLSVESRHKNEVTGQTRFSDFVEAGGQWWARRVETLNADERRTALTTQTVTAFPDADFARTLARELEGRAKVQFLRAPLPSVTDAKNRAAEGKATFDDRAVLTLHFAATQQWDRAAPHLHELEKLAPGKVGVRWLKDAFLLASRRHEELRQRLLAEAAALVATDDPDTRANDYALAEHLISTAVQMLQADERLALNDRLLKVYGRQPAHLVAVKSWRNRRLGLLEETRQADQARVLAKEIATDYPRDHSAQYRYVQMLAGSGDYAAAYAWLDRVLAPEVKWDHPQYEYTLRQQYADLLRQQGRYRDLAEYLGAWVERSPESESPYARYLSALVWSSRSERSEALTAQWMREAQKEGELPPAVAARLGAAVNFALGRGHELSTNRPDERWNAPLAEAATFFVRRDDQLALVANILNSSRFGSTDTGRALRKQFAEELVKSIDALSLARVSFLLDYLLPHADTDGATWQAVAAALRKRWEAEKEPHRKHQIGQQVARALTALEGGGLLDFRRRQLETASEGYRSRYAQQLFDALLERDWTQAAEDALFSLLDKLSDDDEPAGMLLAKVAALHRLTDALTEHRFRALMKAVEKPEQLPHTELLKKQEEARKAARTGLADRLRKEAAKQPKPFADWVTAERVWLDVQLDRDLKSAADDCWAIVARPVTKRTSDPTEGNNLAATLDEVLHARAVVTLEHLAARKGADPALVERLVKYVDRQTADGPDAPRWRGEKYRLLIALDRTKELEAELVRWTAGPESENRWRLALGYLLAERGKVADAIRQLEAVERADELPASAHRSLIEWYTAENRRADADRARTAVYQTTDEYQLSGLLNAHLGPWRVSGGPLPATLAPDVLEIFKILFTKSSTSQNYLSHLQQFYGASRDFRLLRELPDAVVGHTAERVYPFLQGMSGVLSEVRDEAVADELIARLGEVRKSAKTPVDQRALDLLELSVERRAAELHNQPGPHTEKALAALQRAFKREWAAGEPRLMADFLAHLGAVPQPALAAEQLRQLEALHRDAPKGSYDRFHIATRYAGVLSAHARTSGATDVLSAALDEFAGANAGLLPTTANDAIGTLVRLHADAKHYDRAEGVLRARLKRPVHLEQQRWLTNQLFDLYQTALSNRGTVSLGEGATLYRALETKLLAELTEPDQNHRSGTIGRLMQLYRTAHNLQIDQASDDLRTSAFTRLPKLFREQVTNHYSALGSIAGTLGDVIGPREALRFVLDRADEEPEWARYTDQDTWSQFPDALARWREQAKPLGDLEPRLLKLVLAELRRDLRSRAVRSRTGYDKRYSYFWTDKGDEFARIAEEVLAEQKGSGAAAEYVAEYLFWGLPHEAKAVAVLLAAYEQKLLSESGRSLLADYLHRRERFAESVPVLVALVADHPDQIGYRTRLMRAYFRTGRHAELHALLKATDAHFHEKDRWTESALAAVAYNCLENRLFEQAVTYYQELIPKRQGGTARRGTGDSELSRYYTEAARAYAALGKTREAVDMASGAVMTWGPRHEQRERALAAVVEVLAGAPDLAGYLAWLDREPLQSAVIRKAVGRAFIQKNDHARAVPHLRLAAELQPDSSTYELLLACLDKIGLQTEAVQLLLDAVEVSRRDVKLYEQLGRRYAQLDRPAEAERAYTSIVEALPNESEGHALLAEVRERQGRWADAVAHWERVAELRALEPTGLLRLGAAQVEAKAFAAATGTLKKLRSRTWPQRFNEVDKQIRELQQKLDARSQK</sequence>
<keyword evidence="2" id="KW-1133">Transmembrane helix</keyword>
<dbReference type="PROSITE" id="PS51468">
    <property type="entry name" value="VIT"/>
    <property type="match status" value="1"/>
</dbReference>
<dbReference type="PROSITE" id="PS50005">
    <property type="entry name" value="TPR"/>
    <property type="match status" value="2"/>
</dbReference>
<dbReference type="InterPro" id="IPR002035">
    <property type="entry name" value="VWF_A"/>
</dbReference>
<dbReference type="PANTHER" id="PTHR45737:SF6">
    <property type="entry name" value="VON WILLEBRAND FACTOR A DOMAIN-CONTAINING PROTEIN 5A"/>
    <property type="match status" value="1"/>
</dbReference>
<evidence type="ECO:0000313" key="4">
    <source>
        <dbReference type="EMBL" id="MDY3561130.1"/>
    </source>
</evidence>
<dbReference type="Pfam" id="PF08487">
    <property type="entry name" value="VIT"/>
    <property type="match status" value="1"/>
</dbReference>
<evidence type="ECO:0000313" key="5">
    <source>
        <dbReference type="Proteomes" id="UP001272242"/>
    </source>
</evidence>
<dbReference type="SUPFAM" id="SSF48452">
    <property type="entry name" value="TPR-like"/>
    <property type="match status" value="2"/>
</dbReference>
<organism evidence="4 5">
    <name type="scientific">Gemmata algarum</name>
    <dbReference type="NCBI Taxonomy" id="2975278"/>
    <lineage>
        <taxon>Bacteria</taxon>
        <taxon>Pseudomonadati</taxon>
        <taxon>Planctomycetota</taxon>
        <taxon>Planctomycetia</taxon>
        <taxon>Gemmatales</taxon>
        <taxon>Gemmataceae</taxon>
        <taxon>Gemmata</taxon>
    </lineage>
</organism>
<feature type="repeat" description="TPR" evidence="1">
    <location>
        <begin position="2838"/>
        <end position="2871"/>
    </location>
</feature>
<dbReference type="InterPro" id="IPR011990">
    <property type="entry name" value="TPR-like_helical_dom_sf"/>
</dbReference>
<evidence type="ECO:0000259" key="3">
    <source>
        <dbReference type="PROSITE" id="PS51468"/>
    </source>
</evidence>
<dbReference type="RefSeq" id="WP_320687595.1">
    <property type="nucleotide sequence ID" value="NZ_JAXBLV010000189.1"/>
</dbReference>
<gene>
    <name evidence="4" type="ORF">R5W23_002391</name>
</gene>
<dbReference type="Pfam" id="PF13768">
    <property type="entry name" value="VWA_3"/>
    <property type="match status" value="1"/>
</dbReference>
<dbReference type="PANTHER" id="PTHR45737">
    <property type="entry name" value="VON WILLEBRAND FACTOR A DOMAIN-CONTAINING PROTEIN 5A"/>
    <property type="match status" value="1"/>
</dbReference>
<keyword evidence="1" id="KW-0802">TPR repeat</keyword>
<name>A0ABU5F0N8_9BACT</name>
<dbReference type="SMART" id="SM00609">
    <property type="entry name" value="VIT"/>
    <property type="match status" value="1"/>
</dbReference>
<accession>A0ABU5F0N8</accession>
<keyword evidence="5" id="KW-1185">Reference proteome</keyword>
<dbReference type="Gene3D" id="3.40.50.410">
    <property type="entry name" value="von Willebrand factor, type A domain"/>
    <property type="match status" value="1"/>
</dbReference>
<dbReference type="SUPFAM" id="SSF53300">
    <property type="entry name" value="vWA-like"/>
    <property type="match status" value="1"/>
</dbReference>
<dbReference type="CDD" id="cd00198">
    <property type="entry name" value="vWFA"/>
    <property type="match status" value="1"/>
</dbReference>
<dbReference type="EMBL" id="JAXBLV010000189">
    <property type="protein sequence ID" value="MDY3561130.1"/>
    <property type="molecule type" value="Genomic_DNA"/>
</dbReference>
<dbReference type="InterPro" id="IPR036465">
    <property type="entry name" value="vWFA_dom_sf"/>
</dbReference>
<dbReference type="InterPro" id="IPR019734">
    <property type="entry name" value="TPR_rpt"/>
</dbReference>
<dbReference type="Gene3D" id="1.25.40.10">
    <property type="entry name" value="Tetratricopeptide repeat domain"/>
    <property type="match status" value="3"/>
</dbReference>
<comment type="caution">
    <text evidence="4">The sequence shown here is derived from an EMBL/GenBank/DDBJ whole genome shotgun (WGS) entry which is preliminary data.</text>
</comment>
<evidence type="ECO:0000256" key="2">
    <source>
        <dbReference type="SAM" id="Phobius"/>
    </source>
</evidence>
<reference evidence="5" key="1">
    <citation type="journal article" date="2023" name="Mar. Drugs">
        <title>Gemmata algarum, a Novel Planctomycete Isolated from an Algal Mat, Displays Antimicrobial Activity.</title>
        <authorList>
            <person name="Kumar G."/>
            <person name="Kallscheuer N."/>
            <person name="Kashif M."/>
            <person name="Ahamad S."/>
            <person name="Jagadeeshwari U."/>
            <person name="Pannikurungottu S."/>
            <person name="Haufschild T."/>
            <person name="Kabuu M."/>
            <person name="Sasikala C."/>
            <person name="Jogler C."/>
            <person name="Ramana C."/>
        </authorList>
    </citation>
    <scope>NUCLEOTIDE SEQUENCE [LARGE SCALE GENOMIC DNA]</scope>
    <source>
        <strain evidence="5">JC673</strain>
    </source>
</reference>
<protein>
    <submittedName>
        <fullName evidence="4">VIT domain-containing protein</fullName>
    </submittedName>
</protein>
<dbReference type="Proteomes" id="UP001272242">
    <property type="component" value="Unassembled WGS sequence"/>
</dbReference>
<evidence type="ECO:0000256" key="1">
    <source>
        <dbReference type="PROSITE-ProRule" id="PRU00339"/>
    </source>
</evidence>
<keyword evidence="2" id="KW-0812">Transmembrane</keyword>
<proteinExistence type="predicted"/>
<feature type="repeat" description="TPR" evidence="1">
    <location>
        <begin position="2771"/>
        <end position="2804"/>
    </location>
</feature>
<feature type="domain" description="VIT" evidence="3">
    <location>
        <begin position="249"/>
        <end position="377"/>
    </location>
</feature>